<dbReference type="Pfam" id="PF19701">
    <property type="entry name" value="DUF6199"/>
    <property type="match status" value="1"/>
</dbReference>
<keyword evidence="1" id="KW-1133">Transmembrane helix</keyword>
<name>A0ABV9GNW8_9BACL</name>
<dbReference type="InterPro" id="IPR045679">
    <property type="entry name" value="DUF6199"/>
</dbReference>
<evidence type="ECO:0000313" key="3">
    <source>
        <dbReference type="EMBL" id="MFC4619949.1"/>
    </source>
</evidence>
<sequence length="68" mass="7663">MLLGSLFLLLAGLIMLIRPDLFYKLTVQWKSDDESDPSDLYIWSTRFGGVMCTLVGLSGVVVSIIYKY</sequence>
<dbReference type="Proteomes" id="UP001596022">
    <property type="component" value="Unassembled WGS sequence"/>
</dbReference>
<evidence type="ECO:0000259" key="2">
    <source>
        <dbReference type="Pfam" id="PF19701"/>
    </source>
</evidence>
<organism evidence="3 4">
    <name type="scientific">Camelliibacillus cellulosilyticus</name>
    <dbReference type="NCBI Taxonomy" id="2174486"/>
    <lineage>
        <taxon>Bacteria</taxon>
        <taxon>Bacillati</taxon>
        <taxon>Bacillota</taxon>
        <taxon>Bacilli</taxon>
        <taxon>Bacillales</taxon>
        <taxon>Sporolactobacillaceae</taxon>
        <taxon>Camelliibacillus</taxon>
    </lineage>
</organism>
<dbReference type="RefSeq" id="WP_376847043.1">
    <property type="nucleotide sequence ID" value="NZ_JBHSFW010000014.1"/>
</dbReference>
<comment type="caution">
    <text evidence="3">The sequence shown here is derived from an EMBL/GenBank/DDBJ whole genome shotgun (WGS) entry which is preliminary data.</text>
</comment>
<proteinExistence type="predicted"/>
<evidence type="ECO:0000313" key="4">
    <source>
        <dbReference type="Proteomes" id="UP001596022"/>
    </source>
</evidence>
<feature type="transmembrane region" description="Helical" evidence="1">
    <location>
        <begin position="43"/>
        <end position="66"/>
    </location>
</feature>
<reference evidence="4" key="1">
    <citation type="journal article" date="2019" name="Int. J. Syst. Evol. Microbiol.">
        <title>The Global Catalogue of Microorganisms (GCM) 10K type strain sequencing project: providing services to taxonomists for standard genome sequencing and annotation.</title>
        <authorList>
            <consortium name="The Broad Institute Genomics Platform"/>
            <consortium name="The Broad Institute Genome Sequencing Center for Infectious Disease"/>
            <person name="Wu L."/>
            <person name="Ma J."/>
        </authorList>
    </citation>
    <scope>NUCLEOTIDE SEQUENCE [LARGE SCALE GENOMIC DNA]</scope>
    <source>
        <strain evidence="4">CGMCC 1.16306</strain>
    </source>
</reference>
<accession>A0ABV9GNW8</accession>
<protein>
    <submittedName>
        <fullName evidence="3">DUF6199 family natural product biosynthesis protein</fullName>
    </submittedName>
</protein>
<dbReference type="EMBL" id="JBHSFW010000014">
    <property type="protein sequence ID" value="MFC4619949.1"/>
    <property type="molecule type" value="Genomic_DNA"/>
</dbReference>
<feature type="domain" description="DUF6199" evidence="2">
    <location>
        <begin position="6"/>
        <end position="62"/>
    </location>
</feature>
<evidence type="ECO:0000256" key="1">
    <source>
        <dbReference type="SAM" id="Phobius"/>
    </source>
</evidence>
<keyword evidence="1" id="KW-0472">Membrane</keyword>
<keyword evidence="4" id="KW-1185">Reference proteome</keyword>
<gene>
    <name evidence="3" type="ORF">ACFO4N_14645</name>
</gene>
<keyword evidence="1" id="KW-0812">Transmembrane</keyword>